<protein>
    <submittedName>
        <fullName evidence="1">Mitochondrial protein Pet127-domain-containing protein</fullName>
    </submittedName>
</protein>
<dbReference type="Proteomes" id="UP001207468">
    <property type="component" value="Unassembled WGS sequence"/>
</dbReference>
<gene>
    <name evidence="1" type="ORF">F5148DRAFT_787031</name>
</gene>
<comment type="caution">
    <text evidence="1">The sequence shown here is derived from an EMBL/GenBank/DDBJ whole genome shotgun (WGS) entry which is preliminary data.</text>
</comment>
<dbReference type="EMBL" id="JAGFNK010000069">
    <property type="protein sequence ID" value="KAI9509215.1"/>
    <property type="molecule type" value="Genomic_DNA"/>
</dbReference>
<reference evidence="1" key="1">
    <citation type="submission" date="2021-03" db="EMBL/GenBank/DDBJ databases">
        <title>Evolutionary priming and transition to the ectomycorrhizal habit in an iconic lineage of mushroom-forming fungi: is preadaptation a requirement?</title>
        <authorList>
            <consortium name="DOE Joint Genome Institute"/>
            <person name="Looney B.P."/>
            <person name="Miyauchi S."/>
            <person name="Morin E."/>
            <person name="Drula E."/>
            <person name="Courty P.E."/>
            <person name="Chicoki N."/>
            <person name="Fauchery L."/>
            <person name="Kohler A."/>
            <person name="Kuo A."/>
            <person name="LaButti K."/>
            <person name="Pangilinan J."/>
            <person name="Lipzen A."/>
            <person name="Riley R."/>
            <person name="Andreopoulos W."/>
            <person name="He G."/>
            <person name="Johnson J."/>
            <person name="Barry K.W."/>
            <person name="Grigoriev I.V."/>
            <person name="Nagy L."/>
            <person name="Hibbett D."/>
            <person name="Henrissat B."/>
            <person name="Matheny P.B."/>
            <person name="Labbe J."/>
            <person name="Martin A.F."/>
        </authorList>
    </citation>
    <scope>NUCLEOTIDE SEQUENCE</scope>
    <source>
        <strain evidence="1">BPL698</strain>
    </source>
</reference>
<organism evidence="1 2">
    <name type="scientific">Russula earlei</name>
    <dbReference type="NCBI Taxonomy" id="71964"/>
    <lineage>
        <taxon>Eukaryota</taxon>
        <taxon>Fungi</taxon>
        <taxon>Dikarya</taxon>
        <taxon>Basidiomycota</taxon>
        <taxon>Agaricomycotina</taxon>
        <taxon>Agaricomycetes</taxon>
        <taxon>Russulales</taxon>
        <taxon>Russulaceae</taxon>
        <taxon>Russula</taxon>
    </lineage>
</organism>
<name>A0ACC0UCC8_9AGAM</name>
<evidence type="ECO:0000313" key="1">
    <source>
        <dbReference type="EMBL" id="KAI9509215.1"/>
    </source>
</evidence>
<evidence type="ECO:0000313" key="2">
    <source>
        <dbReference type="Proteomes" id="UP001207468"/>
    </source>
</evidence>
<sequence length="723" mass="81484">MHSSSKMLFRHLRRVPLPLWHMAWSASFSIEPLSPGVQWLKDPRSQVYSFSTWLETIIPVTNFAFERLPTFRPSSRDEDLFAVAQREGRKYAGSTSSMSGLLSQIYYLISGDKHINTSNLSSNFAKQPRTFTPAQRSPVSVVLHYRDGVYSVDSAGEAVSGSSSKNILTWMGTLLEKYLTHPPADFLRLTRSAGDSAVVAQEPTREAYRYAKSDKFILRSQLDCFDRRLPGTGVFDLKTRAVMSIRHDLLNFEESSGYQICTLQGLVESFEKEYYDLIRSAFLKYSFQARIGNMDGVFVAYHNTKRIFGFQYIPLSEMDARLFGDSAAGDAVFEKCLRLLEVVLEEATRELPCQSIRLTAEKREGQDTLKVFLEPAANNEEIHGSMPVIQLDVSINNYILKEAASGPNAVNRSKHPWTILWSVSKSARDPDVIRDNLAAARRRAFFPFYLPKGVGIREMERVWHEMQFNPIAPVDVPFKAELFRTPPKSVQVLRQLSRKGRGYLARTIRMQMGRPKLVIGLPNDAQEVAPLVALAHGLGLDQSVVRSDDERLDDSTANFSTKYSGLEDVQEPVKVSNALMANAVTKNQETSQKVTTPSIIDASERRTLIAEQEQAARSQANPLAIPFADGDDFISESTLSHLEEMLSEDQERIAENGDSFSARRSDTLRSRHTHPPRAAEYRKSSQLIKELKRDLQKPPRINKRGLATQEERPHAAEGTENAI</sequence>
<keyword evidence="2" id="KW-1185">Reference proteome</keyword>
<accession>A0ACC0UCC8</accession>
<proteinExistence type="predicted"/>